<evidence type="ECO:0000313" key="2">
    <source>
        <dbReference type="EMBL" id="MDR7148388.1"/>
    </source>
</evidence>
<keyword evidence="1" id="KW-1133">Transmembrane helix</keyword>
<evidence type="ECO:0000256" key="1">
    <source>
        <dbReference type="SAM" id="Phobius"/>
    </source>
</evidence>
<feature type="transmembrane region" description="Helical" evidence="1">
    <location>
        <begin position="28"/>
        <end position="49"/>
    </location>
</feature>
<keyword evidence="1" id="KW-0812">Transmembrane</keyword>
<dbReference type="EMBL" id="JAVDWU010000001">
    <property type="protein sequence ID" value="MDR7148388.1"/>
    <property type="molecule type" value="Genomic_DNA"/>
</dbReference>
<keyword evidence="1" id="KW-0472">Membrane</keyword>
<organism evidence="2 3">
    <name type="scientific">Hydrogenophaga palleronii</name>
    <dbReference type="NCBI Taxonomy" id="65655"/>
    <lineage>
        <taxon>Bacteria</taxon>
        <taxon>Pseudomonadati</taxon>
        <taxon>Pseudomonadota</taxon>
        <taxon>Betaproteobacteria</taxon>
        <taxon>Burkholderiales</taxon>
        <taxon>Comamonadaceae</taxon>
        <taxon>Hydrogenophaga</taxon>
    </lineage>
</organism>
<keyword evidence="3" id="KW-1185">Reference proteome</keyword>
<feature type="transmembrane region" description="Helical" evidence="1">
    <location>
        <begin position="80"/>
        <end position="98"/>
    </location>
</feature>
<dbReference type="Pfam" id="PF09842">
    <property type="entry name" value="DUF2069"/>
    <property type="match status" value="1"/>
</dbReference>
<dbReference type="RefSeq" id="WP_310310888.1">
    <property type="nucleotide sequence ID" value="NZ_JAVDWU010000001.1"/>
</dbReference>
<feature type="transmembrane region" description="Helical" evidence="1">
    <location>
        <begin position="104"/>
        <end position="127"/>
    </location>
</feature>
<proteinExistence type="predicted"/>
<gene>
    <name evidence="2" type="ORF">J2W49_000316</name>
</gene>
<accession>A0ABU1WGP4</accession>
<name>A0ABU1WGP4_9BURK</name>
<evidence type="ECO:0000313" key="3">
    <source>
        <dbReference type="Proteomes" id="UP001265700"/>
    </source>
</evidence>
<dbReference type="Proteomes" id="UP001265700">
    <property type="component" value="Unassembled WGS sequence"/>
</dbReference>
<dbReference type="InterPro" id="IPR018643">
    <property type="entry name" value="DUF2069_membrane"/>
</dbReference>
<sequence length="165" mass="17302">MSASPTASSPLPAGAPPANPFAVEATRWLAVGSLLGLIVLGLAWELWLAPLRPGGSWLAIKVLPLTLPLAGLLKNRMYTYRWLSLLVWIYFTEGAVRATSDTGLSAWLAGAEVLLCILLFTACALHVRIRLRAAGKEAVAADVARHALATGAAADPVGPQSVSKP</sequence>
<comment type="caution">
    <text evidence="2">The sequence shown here is derived from an EMBL/GenBank/DDBJ whole genome shotgun (WGS) entry which is preliminary data.</text>
</comment>
<feature type="transmembrane region" description="Helical" evidence="1">
    <location>
        <begin position="55"/>
        <end position="73"/>
    </location>
</feature>
<reference evidence="2 3" key="1">
    <citation type="submission" date="2023-07" db="EMBL/GenBank/DDBJ databases">
        <title>Sorghum-associated microbial communities from plants grown in Nebraska, USA.</title>
        <authorList>
            <person name="Schachtman D."/>
        </authorList>
    </citation>
    <scope>NUCLEOTIDE SEQUENCE [LARGE SCALE GENOMIC DNA]</scope>
    <source>
        <strain evidence="2 3">4249</strain>
    </source>
</reference>
<protein>
    <submittedName>
        <fullName evidence="2">Membrane protein</fullName>
    </submittedName>
</protein>